<dbReference type="Gene3D" id="3.40.190.10">
    <property type="entry name" value="Periplasmic binding protein-like II"/>
    <property type="match status" value="1"/>
</dbReference>
<feature type="chain" id="PRO_5032297972" evidence="2">
    <location>
        <begin position="30"/>
        <end position="328"/>
    </location>
</feature>
<organism evidence="3 4">
    <name type="scientific">Alicycliphilus denitrificans</name>
    <dbReference type="NCBI Taxonomy" id="179636"/>
    <lineage>
        <taxon>Bacteria</taxon>
        <taxon>Pseudomonadati</taxon>
        <taxon>Pseudomonadota</taxon>
        <taxon>Betaproteobacteria</taxon>
        <taxon>Burkholderiales</taxon>
        <taxon>Comamonadaceae</taxon>
        <taxon>Alicycliphilus</taxon>
    </lineage>
</organism>
<feature type="signal peptide" evidence="2">
    <location>
        <begin position="1"/>
        <end position="29"/>
    </location>
</feature>
<evidence type="ECO:0000313" key="4">
    <source>
        <dbReference type="Proteomes" id="UP000500755"/>
    </source>
</evidence>
<protein>
    <submittedName>
        <fullName evidence="3">Tripartite tricarboxylate transporter substrate binding protein</fullName>
    </submittedName>
</protein>
<dbReference type="PIRSF" id="PIRSF017082">
    <property type="entry name" value="YflP"/>
    <property type="match status" value="1"/>
</dbReference>
<dbReference type="AlphaFoldDB" id="A0A858ZSW2"/>
<dbReference type="InterPro" id="IPR042100">
    <property type="entry name" value="Bug_dom1"/>
</dbReference>
<gene>
    <name evidence="3" type="ORF">HF896_09975</name>
</gene>
<name>A0A858ZSW2_9BURK</name>
<dbReference type="PANTHER" id="PTHR42928:SF5">
    <property type="entry name" value="BLR1237 PROTEIN"/>
    <property type="match status" value="1"/>
</dbReference>
<dbReference type="RefSeq" id="WP_103018207.1">
    <property type="nucleotide sequence ID" value="NZ_CP051298.1"/>
</dbReference>
<dbReference type="SUPFAM" id="SSF53850">
    <property type="entry name" value="Periplasmic binding protein-like II"/>
    <property type="match status" value="1"/>
</dbReference>
<dbReference type="Proteomes" id="UP000500755">
    <property type="component" value="Chromosome"/>
</dbReference>
<evidence type="ECO:0000313" key="3">
    <source>
        <dbReference type="EMBL" id="QKD43918.1"/>
    </source>
</evidence>
<sequence length="328" mass="34432">MPQHPLTRRAAALALAGLCAAALPLGVQAAGQWPSRPLKIVVPYPPGGSSDIIARSISQHLSEALGQPVIVDNKPGANGNLGADFVAKAAPDGYTLLLCDLGALAISPSVYTRLAFDPSKDLRGAAMLAYSPHLLVVHPSVKANSLKELVELSKTSDLNFAVTATGSAPHLAGVELARATGAKWVYVPYKGGVQSVQDTVAGQTQVLMNGMLATYPHVQSGKLKLLGVSKRERMPLIGSVPTIAEQGVPGYETGTWQGVMLPAGTPPAIVKRLGETLVAAIRNPDVRARLAGQGAEVVTMPPAEVDRFFAAERARWAKVVQQEKLQLD</sequence>
<dbReference type="Pfam" id="PF03401">
    <property type="entry name" value="TctC"/>
    <property type="match status" value="1"/>
</dbReference>
<dbReference type="PANTHER" id="PTHR42928">
    <property type="entry name" value="TRICARBOXYLATE-BINDING PROTEIN"/>
    <property type="match status" value="1"/>
</dbReference>
<dbReference type="Gene3D" id="3.40.190.150">
    <property type="entry name" value="Bordetella uptake gene, domain 1"/>
    <property type="match status" value="1"/>
</dbReference>
<dbReference type="InterPro" id="IPR005064">
    <property type="entry name" value="BUG"/>
</dbReference>
<evidence type="ECO:0000256" key="1">
    <source>
        <dbReference type="ARBA" id="ARBA00006987"/>
    </source>
</evidence>
<comment type="similarity">
    <text evidence="1">Belongs to the UPF0065 (bug) family.</text>
</comment>
<keyword evidence="2" id="KW-0732">Signal</keyword>
<reference evidence="3 4" key="1">
    <citation type="submission" date="2020-05" db="EMBL/GenBank/DDBJ databases">
        <title>Complete genome sequence of Alicycliphilus denitrificans DP3.</title>
        <authorList>
            <person name="Chen X."/>
        </authorList>
    </citation>
    <scope>NUCLEOTIDE SEQUENCE [LARGE SCALE GENOMIC DNA]</scope>
    <source>
        <strain evidence="3 4">DP3</strain>
    </source>
</reference>
<proteinExistence type="inferred from homology"/>
<dbReference type="EMBL" id="CP051298">
    <property type="protein sequence ID" value="QKD43918.1"/>
    <property type="molecule type" value="Genomic_DNA"/>
</dbReference>
<dbReference type="CDD" id="cd13578">
    <property type="entry name" value="PBP2_Bug27"/>
    <property type="match status" value="1"/>
</dbReference>
<accession>A0A858ZSW2</accession>
<evidence type="ECO:0000256" key="2">
    <source>
        <dbReference type="SAM" id="SignalP"/>
    </source>
</evidence>